<evidence type="ECO:0000313" key="3">
    <source>
        <dbReference type="EMBL" id="WCO68501.1"/>
    </source>
</evidence>
<protein>
    <submittedName>
        <fullName evidence="3">DUF2752 domain-containing protein</fullName>
    </submittedName>
</protein>
<dbReference type="RefSeq" id="WP_272738017.1">
    <property type="nucleotide sequence ID" value="NZ_CP116942.1"/>
</dbReference>
<dbReference type="Proteomes" id="UP001216390">
    <property type="component" value="Chromosome"/>
</dbReference>
<feature type="compositionally biased region" description="Pro residues" evidence="1">
    <location>
        <begin position="8"/>
        <end position="32"/>
    </location>
</feature>
<dbReference type="EMBL" id="CP116942">
    <property type="protein sequence ID" value="WCO68501.1"/>
    <property type="molecule type" value="Genomic_DNA"/>
</dbReference>
<dbReference type="InterPro" id="IPR021215">
    <property type="entry name" value="DUF2752"/>
</dbReference>
<evidence type="ECO:0000256" key="2">
    <source>
        <dbReference type="SAM" id="Phobius"/>
    </source>
</evidence>
<reference evidence="3" key="1">
    <citation type="submission" date="2023-01" db="EMBL/GenBank/DDBJ databases">
        <title>The diversity of Class Acidimicrobiia in South China Sea sediment environments and the proposal of Iamia marina sp. nov., a novel species of the genus Iamia.</title>
        <authorList>
            <person name="He Y."/>
            <person name="Tian X."/>
        </authorList>
    </citation>
    <scope>NUCLEOTIDE SEQUENCE</scope>
    <source>
        <strain evidence="3">DSM 19957</strain>
    </source>
</reference>
<keyword evidence="2" id="KW-1133">Transmembrane helix</keyword>
<feature type="transmembrane region" description="Helical" evidence="2">
    <location>
        <begin position="43"/>
        <end position="62"/>
    </location>
</feature>
<evidence type="ECO:0000256" key="1">
    <source>
        <dbReference type="SAM" id="MobiDB-lite"/>
    </source>
</evidence>
<dbReference type="Pfam" id="PF10825">
    <property type="entry name" value="DUF2752"/>
    <property type="match status" value="1"/>
</dbReference>
<dbReference type="KEGG" id="ima:PO878_07135"/>
<keyword evidence="4" id="KW-1185">Reference proteome</keyword>
<dbReference type="AlphaFoldDB" id="A0AAE9YIF0"/>
<feature type="transmembrane region" description="Helical" evidence="2">
    <location>
        <begin position="110"/>
        <end position="132"/>
    </location>
</feature>
<keyword evidence="2" id="KW-0812">Transmembrane</keyword>
<feature type="transmembrane region" description="Helical" evidence="2">
    <location>
        <begin position="144"/>
        <end position="162"/>
    </location>
</feature>
<name>A0AAE9YIF0_9ACTN</name>
<organism evidence="3 4">
    <name type="scientific">Iamia majanohamensis</name>
    <dbReference type="NCBI Taxonomy" id="467976"/>
    <lineage>
        <taxon>Bacteria</taxon>
        <taxon>Bacillati</taxon>
        <taxon>Actinomycetota</taxon>
        <taxon>Acidimicrobiia</taxon>
        <taxon>Acidimicrobiales</taxon>
        <taxon>Iamiaceae</taxon>
        <taxon>Iamia</taxon>
    </lineage>
</organism>
<proteinExistence type="predicted"/>
<evidence type="ECO:0000313" key="4">
    <source>
        <dbReference type="Proteomes" id="UP001216390"/>
    </source>
</evidence>
<accession>A0AAE9YIF0</accession>
<sequence length="175" mass="18194">MTAVDPGPGAPAPDRAPPPPPAAPAWPTPEPGPLRRALTRRPWLAPAGVGVGVALATAYTAWQDPTTGDGLFPGCPLRSMTGWDCPGCGGLRATHALTHGDLAGALDHNVWVAVGVPLAIVVWLLWTLRTLGVPVPRLPRPRRAALGVAAVAMLVFTVVRNIPGVAAFEYLNSFT</sequence>
<keyword evidence="2" id="KW-0472">Membrane</keyword>
<feature type="region of interest" description="Disordered" evidence="1">
    <location>
        <begin position="1"/>
        <end position="36"/>
    </location>
</feature>
<gene>
    <name evidence="3" type="ORF">PO878_07135</name>
</gene>